<keyword evidence="3" id="KW-1185">Reference proteome</keyword>
<gene>
    <name evidence="2" type="ORF">EJB05_02546</name>
</gene>
<dbReference type="Gramene" id="TVU51138">
    <property type="protein sequence ID" value="TVU51138"/>
    <property type="gene ID" value="EJB05_02546"/>
</dbReference>
<dbReference type="EMBL" id="RWGY01000002">
    <property type="protein sequence ID" value="TVU51138.1"/>
    <property type="molecule type" value="Genomic_DNA"/>
</dbReference>
<evidence type="ECO:0000313" key="3">
    <source>
        <dbReference type="Proteomes" id="UP000324897"/>
    </source>
</evidence>
<feature type="non-terminal residue" evidence="2">
    <location>
        <position position="1"/>
    </location>
</feature>
<evidence type="ECO:0000256" key="1">
    <source>
        <dbReference type="SAM" id="MobiDB-lite"/>
    </source>
</evidence>
<dbReference type="Proteomes" id="UP000324897">
    <property type="component" value="Chromosome 6"/>
</dbReference>
<feature type="region of interest" description="Disordered" evidence="1">
    <location>
        <begin position="1"/>
        <end position="34"/>
    </location>
</feature>
<sequence>MEVSLEAGNAGDADWRDDDGRPRRTGTLGWGRPGPTAMLLFAFVTYYIHRQPSSRVLPHRRPGDREEKLP</sequence>
<evidence type="ECO:0000313" key="2">
    <source>
        <dbReference type="EMBL" id="TVU51138.1"/>
    </source>
</evidence>
<name>A0A5J9WSM3_9POAL</name>
<dbReference type="AlphaFoldDB" id="A0A5J9WSM3"/>
<organism evidence="2 3">
    <name type="scientific">Eragrostis curvula</name>
    <name type="common">weeping love grass</name>
    <dbReference type="NCBI Taxonomy" id="38414"/>
    <lineage>
        <taxon>Eukaryota</taxon>
        <taxon>Viridiplantae</taxon>
        <taxon>Streptophyta</taxon>
        <taxon>Embryophyta</taxon>
        <taxon>Tracheophyta</taxon>
        <taxon>Spermatophyta</taxon>
        <taxon>Magnoliopsida</taxon>
        <taxon>Liliopsida</taxon>
        <taxon>Poales</taxon>
        <taxon>Poaceae</taxon>
        <taxon>PACMAD clade</taxon>
        <taxon>Chloridoideae</taxon>
        <taxon>Eragrostideae</taxon>
        <taxon>Eragrostidinae</taxon>
        <taxon>Eragrostis</taxon>
    </lineage>
</organism>
<protein>
    <submittedName>
        <fullName evidence="2">Uncharacterized protein</fullName>
    </submittedName>
</protein>
<proteinExistence type="predicted"/>
<accession>A0A5J9WSM3</accession>
<reference evidence="2 3" key="1">
    <citation type="journal article" date="2019" name="Sci. Rep.">
        <title>A high-quality genome of Eragrostis curvula grass provides insights into Poaceae evolution and supports new strategies to enhance forage quality.</title>
        <authorList>
            <person name="Carballo J."/>
            <person name="Santos B.A.C.M."/>
            <person name="Zappacosta D."/>
            <person name="Garbus I."/>
            <person name="Selva J.P."/>
            <person name="Gallo C.A."/>
            <person name="Diaz A."/>
            <person name="Albertini E."/>
            <person name="Caccamo M."/>
            <person name="Echenique V."/>
        </authorList>
    </citation>
    <scope>NUCLEOTIDE SEQUENCE [LARGE SCALE GENOMIC DNA]</scope>
    <source>
        <strain evidence="3">cv. Victoria</strain>
        <tissue evidence="2">Leaf</tissue>
    </source>
</reference>
<comment type="caution">
    <text evidence="2">The sequence shown here is derived from an EMBL/GenBank/DDBJ whole genome shotgun (WGS) entry which is preliminary data.</text>
</comment>